<name>A0A428PS38_9HYPO</name>
<evidence type="ECO:0000259" key="5">
    <source>
        <dbReference type="PROSITE" id="PS51819"/>
    </source>
</evidence>
<dbReference type="SUPFAM" id="SSF54593">
    <property type="entry name" value="Glyoxalase/Bleomycin resistance protein/Dihydroxybiphenyl dioxygenase"/>
    <property type="match status" value="1"/>
</dbReference>
<dbReference type="AlphaFoldDB" id="A0A428PS38"/>
<evidence type="ECO:0000256" key="4">
    <source>
        <dbReference type="SAM" id="MobiDB-lite"/>
    </source>
</evidence>
<sequence>MTDWKPPAFGTPVWMGIPAHDVGRASQFYETVFNFSFKENTEKYPKEQIRMFDFNPSMALTGGIQKAPDHTGHFAPGKGGICVYWFVENVDTIGPVIEKAGGKMLSEKEKEGEHGLFRFFEDTEGTVGAVYQMVGAQIQQLQQKVADYERQQPTTGTSTVQQGSPSQDQGVSNGDPPTTRNAGNSPVSDNHLGTRAAETPRSETSAFSLLGQRPPNEDRAPASTRVPSSRAPRAILPEPSLSSSEIFGTEIRTLLLARSTAGSEKSPAASMAVASPHLDRELIANVRGWPSEEEANQLLELVVLNVGISQHLFDIRSFSDSLSRLYRDTGNETPIRGLWFVQVLFVLAIGKLLRAGTVEDSEVPGVAFFDEAMKHMPAMSDMKKHSVLGIEVVGLAALFLQVADRKDEAYLYASMALRLAISHGMHKSTGNGKFSRSESVHRSRLWWSLYMQERRLAAAGGYPMAIADEAISIGPPTDVAGFASAAAIRVNVRAAQITGRITSTIYVQNTNSEASFIKDIETILHSLHDVESTMPAEYRMNFSPTGLTVAGILFSDADPSYARTSASLYLSIYQAVIHTVRPILLYMARNVRDRESEPVPNLSPTLRRLGEICVEAARKSLAILQALRNTELIAKNAFLDLDILFSVGFVFVLVEAIHPGRNLGISGIEGSRSVLQYLVTVGNRAAAKRLGELDQMCLHLRPPSQDQQASGQDLPYETANVAAHTSGSNPERSGQKEGDQPMDLSNSPMLNAMFPGNGDLANISLQGEDGLYWVYHEPGFVYTGAELADWEALEY</sequence>
<reference evidence="6 7" key="1">
    <citation type="submission" date="2017-06" db="EMBL/GenBank/DDBJ databases">
        <title>Comparative genomic analysis of Ambrosia Fusariam Clade fungi.</title>
        <authorList>
            <person name="Stajich J.E."/>
            <person name="Carrillo J."/>
            <person name="Kijimoto T."/>
            <person name="Eskalen A."/>
            <person name="O'Donnell K."/>
            <person name="Kasson M."/>
        </authorList>
    </citation>
    <scope>NUCLEOTIDE SEQUENCE [LARGE SCALE GENOMIC DNA]</scope>
    <source>
        <strain evidence="6 7">NRRL62584</strain>
    </source>
</reference>
<dbReference type="OrthoDB" id="3266505at2759"/>
<dbReference type="SMART" id="SM00906">
    <property type="entry name" value="Fungal_trans"/>
    <property type="match status" value="1"/>
</dbReference>
<keyword evidence="2" id="KW-0804">Transcription</keyword>
<dbReference type="PROSITE" id="PS51819">
    <property type="entry name" value="VOC"/>
    <property type="match status" value="1"/>
</dbReference>
<dbReference type="InterPro" id="IPR004360">
    <property type="entry name" value="Glyas_Fos-R_dOase_dom"/>
</dbReference>
<organism evidence="6 7">
    <name type="scientific">Fusarium duplospermum</name>
    <dbReference type="NCBI Taxonomy" id="1325734"/>
    <lineage>
        <taxon>Eukaryota</taxon>
        <taxon>Fungi</taxon>
        <taxon>Dikarya</taxon>
        <taxon>Ascomycota</taxon>
        <taxon>Pezizomycotina</taxon>
        <taxon>Sordariomycetes</taxon>
        <taxon>Hypocreomycetidae</taxon>
        <taxon>Hypocreales</taxon>
        <taxon>Nectriaceae</taxon>
        <taxon>Fusarium</taxon>
        <taxon>Fusarium solani species complex</taxon>
    </lineage>
</organism>
<dbReference type="GO" id="GO:0008270">
    <property type="term" value="F:zinc ion binding"/>
    <property type="evidence" value="ECO:0007669"/>
    <property type="project" value="InterPro"/>
</dbReference>
<feature type="compositionally biased region" description="Polar residues" evidence="4">
    <location>
        <begin position="723"/>
        <end position="732"/>
    </location>
</feature>
<dbReference type="InterPro" id="IPR037523">
    <property type="entry name" value="VOC_core"/>
</dbReference>
<accession>A0A428PS38</accession>
<keyword evidence="7" id="KW-1185">Reference proteome</keyword>
<gene>
    <name evidence="6" type="ORF">CEP54_009154</name>
</gene>
<dbReference type="Proteomes" id="UP000288168">
    <property type="component" value="Unassembled WGS sequence"/>
</dbReference>
<feature type="domain" description="VOC" evidence="5">
    <location>
        <begin position="11"/>
        <end position="133"/>
    </location>
</feature>
<feature type="compositionally biased region" description="Polar residues" evidence="4">
    <location>
        <begin position="151"/>
        <end position="188"/>
    </location>
</feature>
<dbReference type="GO" id="GO:0003677">
    <property type="term" value="F:DNA binding"/>
    <property type="evidence" value="ECO:0007669"/>
    <property type="project" value="InterPro"/>
</dbReference>
<keyword evidence="1" id="KW-0805">Transcription regulation</keyword>
<dbReference type="GO" id="GO:0006351">
    <property type="term" value="P:DNA-templated transcription"/>
    <property type="evidence" value="ECO:0007669"/>
    <property type="project" value="InterPro"/>
</dbReference>
<dbReference type="EMBL" id="NKCI01000097">
    <property type="protein sequence ID" value="RSL55909.1"/>
    <property type="molecule type" value="Genomic_DNA"/>
</dbReference>
<evidence type="ECO:0000313" key="6">
    <source>
        <dbReference type="EMBL" id="RSL55909.1"/>
    </source>
</evidence>
<keyword evidence="3" id="KW-0539">Nucleus</keyword>
<dbReference type="STRING" id="1325734.A0A428PS38"/>
<feature type="region of interest" description="Disordered" evidence="4">
    <location>
        <begin position="723"/>
        <end position="751"/>
    </location>
</feature>
<evidence type="ECO:0000313" key="7">
    <source>
        <dbReference type="Proteomes" id="UP000288168"/>
    </source>
</evidence>
<comment type="caution">
    <text evidence="6">The sequence shown here is derived from an EMBL/GenBank/DDBJ whole genome shotgun (WGS) entry which is preliminary data.</text>
</comment>
<dbReference type="InterPro" id="IPR029068">
    <property type="entry name" value="Glyas_Bleomycin-R_OHBP_Dase"/>
</dbReference>
<dbReference type="Pfam" id="PF04082">
    <property type="entry name" value="Fungal_trans"/>
    <property type="match status" value="1"/>
</dbReference>
<evidence type="ECO:0000256" key="2">
    <source>
        <dbReference type="ARBA" id="ARBA00023163"/>
    </source>
</evidence>
<protein>
    <recommendedName>
        <fullName evidence="5">VOC domain-containing protein</fullName>
    </recommendedName>
</protein>
<evidence type="ECO:0000256" key="3">
    <source>
        <dbReference type="ARBA" id="ARBA00023242"/>
    </source>
</evidence>
<dbReference type="PANTHER" id="PTHR47424">
    <property type="entry name" value="REGULATORY PROTEIN GAL4"/>
    <property type="match status" value="1"/>
</dbReference>
<evidence type="ECO:0000256" key="1">
    <source>
        <dbReference type="ARBA" id="ARBA00023015"/>
    </source>
</evidence>
<dbReference type="InterPro" id="IPR007219">
    <property type="entry name" value="XnlR_reg_dom"/>
</dbReference>
<dbReference type="Gene3D" id="3.10.180.10">
    <property type="entry name" value="2,3-Dihydroxybiphenyl 1,2-Dioxygenase, domain 1"/>
    <property type="match status" value="1"/>
</dbReference>
<dbReference type="InterPro" id="IPR051127">
    <property type="entry name" value="Fungal_SecMet_Regulators"/>
</dbReference>
<feature type="region of interest" description="Disordered" evidence="4">
    <location>
        <begin position="147"/>
        <end position="236"/>
    </location>
</feature>
<dbReference type="PANTHER" id="PTHR47424:SF6">
    <property type="entry name" value="PROLINE UTILIZATION TRANS-ACTIVATOR"/>
    <property type="match status" value="1"/>
</dbReference>
<proteinExistence type="predicted"/>
<dbReference type="Pfam" id="PF00903">
    <property type="entry name" value="Glyoxalase"/>
    <property type="match status" value="1"/>
</dbReference>
<dbReference type="CDD" id="cd12148">
    <property type="entry name" value="fungal_TF_MHR"/>
    <property type="match status" value="1"/>
</dbReference>